<evidence type="ECO:0000256" key="4">
    <source>
        <dbReference type="RuleBase" id="RU361169"/>
    </source>
</evidence>
<dbReference type="PANTHER" id="PTHR31339">
    <property type="entry name" value="PECTIN LYASE-RELATED"/>
    <property type="match status" value="1"/>
</dbReference>
<dbReference type="InterPro" id="IPR012334">
    <property type="entry name" value="Pectin_lyas_fold"/>
</dbReference>
<keyword evidence="6" id="KW-1185">Reference proteome</keyword>
<keyword evidence="5" id="KW-0614">Plasmid</keyword>
<dbReference type="RefSeq" id="WP_245126600.1">
    <property type="nucleotide sequence ID" value="NZ_CP095063.1"/>
</dbReference>
<keyword evidence="3 4" id="KW-0326">Glycosidase</keyword>
<keyword evidence="2 4" id="KW-0378">Hydrolase</keyword>
<geneLocation type="plasmid" evidence="5 6">
    <name>unnamed2</name>
</geneLocation>
<dbReference type="PANTHER" id="PTHR31339:SF9">
    <property type="entry name" value="PLASMIN AND FIBRONECTIN-BINDING PROTEIN A"/>
    <property type="match status" value="1"/>
</dbReference>
<accession>A0ABY4GDU9</accession>
<dbReference type="EMBL" id="CP095063">
    <property type="protein sequence ID" value="UOQ68926.1"/>
    <property type="molecule type" value="Genomic_DNA"/>
</dbReference>
<evidence type="ECO:0000313" key="6">
    <source>
        <dbReference type="Proteomes" id="UP000830401"/>
    </source>
</evidence>
<organism evidence="5 6">
    <name type="scientific">Hymenobacter volaticus</name>
    <dbReference type="NCBI Taxonomy" id="2932254"/>
    <lineage>
        <taxon>Bacteria</taxon>
        <taxon>Pseudomonadati</taxon>
        <taxon>Bacteroidota</taxon>
        <taxon>Cytophagia</taxon>
        <taxon>Cytophagales</taxon>
        <taxon>Hymenobacteraceae</taxon>
        <taxon>Hymenobacter</taxon>
    </lineage>
</organism>
<dbReference type="InterPro" id="IPR051801">
    <property type="entry name" value="GH28_Enzymes"/>
</dbReference>
<gene>
    <name evidence="5" type="ORF">MUN86_24790</name>
</gene>
<proteinExistence type="inferred from homology"/>
<evidence type="ECO:0000313" key="5">
    <source>
        <dbReference type="EMBL" id="UOQ68926.1"/>
    </source>
</evidence>
<dbReference type="SUPFAM" id="SSF51126">
    <property type="entry name" value="Pectin lyase-like"/>
    <property type="match status" value="1"/>
</dbReference>
<dbReference type="InterPro" id="IPR006626">
    <property type="entry name" value="PbH1"/>
</dbReference>
<evidence type="ECO:0000256" key="1">
    <source>
        <dbReference type="ARBA" id="ARBA00008834"/>
    </source>
</evidence>
<protein>
    <submittedName>
        <fullName evidence="5">Glycoside hydrolase family 28 protein</fullName>
    </submittedName>
</protein>
<dbReference type="PROSITE" id="PS51257">
    <property type="entry name" value="PROKAR_LIPOPROTEIN"/>
    <property type="match status" value="1"/>
</dbReference>
<dbReference type="Proteomes" id="UP000830401">
    <property type="component" value="Plasmid unnamed2"/>
</dbReference>
<comment type="similarity">
    <text evidence="1 4">Belongs to the glycosyl hydrolase 28 family.</text>
</comment>
<evidence type="ECO:0000256" key="2">
    <source>
        <dbReference type="ARBA" id="ARBA00022801"/>
    </source>
</evidence>
<dbReference type="Gene3D" id="2.160.20.10">
    <property type="entry name" value="Single-stranded right-handed beta-helix, Pectin lyase-like"/>
    <property type="match status" value="1"/>
</dbReference>
<dbReference type="InterPro" id="IPR006311">
    <property type="entry name" value="TAT_signal"/>
</dbReference>
<evidence type="ECO:0000256" key="3">
    <source>
        <dbReference type="ARBA" id="ARBA00023295"/>
    </source>
</evidence>
<dbReference type="PROSITE" id="PS51318">
    <property type="entry name" value="TAT"/>
    <property type="match status" value="1"/>
</dbReference>
<sequence>MGKSNTRRRFLKMAGQSLLVAPVASSLVGCGVTNTATQALADSKVAAAGSNPGQPKVSFNVRDYGATGDGTTKDTKAIQLALDRCWVLGGGEVVVPAGSYLTGAIALKSNTLLRLAKDALLLGTPDFADYPVMQVRWEGKWIPGHVGLIYAIEANNIGVVGPGKIMGNHALGGRPNAENPLRHPALIEPIGCNNLRFEDFSTDYFQMWCLHPTYCENIAIKNLTIRSTGGNGDGIDIDSCKHVRIEGCDINTGDDCISLKSGRGMEGYSLLHTTEDVHISNCTFADSIFACIGIGSETSGGIRNVRIEHCKFTYAKTHAIYIKSRPGRGAFIENIVVDDIDVAGMEGGFLRFNLLGSGLQDQNPVPGDEGIPTVKNFHFSNVRVKDVPVLVEGTSVHPNKPLDGFSLINVTGTCAKGIALANIKKAKLRDLHVTGFSGPLLSVSNVTGSGLEGAVAIDPPKLPDPVPMPTQPYKIG</sequence>
<name>A0ABY4GDU9_9BACT</name>
<dbReference type="InterPro" id="IPR011050">
    <property type="entry name" value="Pectin_lyase_fold/virulence"/>
</dbReference>
<dbReference type="Pfam" id="PF00295">
    <property type="entry name" value="Glyco_hydro_28"/>
    <property type="match status" value="1"/>
</dbReference>
<dbReference type="SMART" id="SM00710">
    <property type="entry name" value="PbH1"/>
    <property type="match status" value="4"/>
</dbReference>
<dbReference type="GO" id="GO:0016787">
    <property type="term" value="F:hydrolase activity"/>
    <property type="evidence" value="ECO:0007669"/>
    <property type="project" value="UniProtKB-KW"/>
</dbReference>
<dbReference type="InterPro" id="IPR000743">
    <property type="entry name" value="Glyco_hydro_28"/>
</dbReference>
<reference evidence="5" key="1">
    <citation type="submission" date="2022-04" db="EMBL/GenBank/DDBJ databases">
        <title>Hymenobacter sp. isolated from the air.</title>
        <authorList>
            <person name="Won M."/>
            <person name="Lee C.-M."/>
            <person name="Woen H.-Y."/>
            <person name="Kwon S.-W."/>
        </authorList>
    </citation>
    <scope>NUCLEOTIDE SEQUENCE</scope>
    <source>
        <strain evidence="5">5420S-77</strain>
        <plasmid evidence="5">unnamed2</plasmid>
    </source>
</reference>